<feature type="domain" description="Protein O-mannosyl-transferase C-terminal four TM" evidence="12">
    <location>
        <begin position="290"/>
        <end position="540"/>
    </location>
</feature>
<comment type="function">
    <text evidence="10">Protein O-mannosyltransferase that catalyzes the transfer of a single mannose residue from a polyprenol phospho-mannosyl lipidic donor to the hydroxyl group of selected serine and threonine residues in acceptor proteins.</text>
</comment>
<dbReference type="PANTHER" id="PTHR10050:SF46">
    <property type="entry name" value="PROTEIN O-MANNOSYL-TRANSFERASE 2"/>
    <property type="match status" value="1"/>
</dbReference>
<feature type="transmembrane region" description="Helical" evidence="10">
    <location>
        <begin position="170"/>
        <end position="189"/>
    </location>
</feature>
<dbReference type="InterPro" id="IPR003342">
    <property type="entry name" value="ArnT-like_N"/>
</dbReference>
<name>A0A939RZI1_9MICO</name>
<feature type="transmembrane region" description="Helical" evidence="10">
    <location>
        <begin position="439"/>
        <end position="463"/>
    </location>
</feature>
<keyword evidence="10" id="KW-1003">Cell membrane</keyword>
<organism evidence="13 14">
    <name type="scientific">Leucobacter ruminantium</name>
    <dbReference type="NCBI Taxonomy" id="1289170"/>
    <lineage>
        <taxon>Bacteria</taxon>
        <taxon>Bacillati</taxon>
        <taxon>Actinomycetota</taxon>
        <taxon>Actinomycetes</taxon>
        <taxon>Micrococcales</taxon>
        <taxon>Microbacteriaceae</taxon>
        <taxon>Leucobacter</taxon>
    </lineage>
</organism>
<keyword evidence="4 10" id="KW-0328">Glycosyltransferase</keyword>
<dbReference type="Proteomes" id="UP000664398">
    <property type="component" value="Unassembled WGS sequence"/>
</dbReference>
<comment type="similarity">
    <text evidence="3 10">Belongs to the glycosyltransferase 39 family.</text>
</comment>
<dbReference type="EMBL" id="JAGDYL010000014">
    <property type="protein sequence ID" value="MBO1805509.1"/>
    <property type="molecule type" value="Genomic_DNA"/>
</dbReference>
<dbReference type="Pfam" id="PF02366">
    <property type="entry name" value="PMT"/>
    <property type="match status" value="1"/>
</dbReference>
<gene>
    <name evidence="13" type="ORF">J4H91_09280</name>
</gene>
<sequence length="541" mass="57661">MIAVAFALRFWALERPGVLVFDELYYVRDAISQLAHGFPTVWPDDDPDMSGARATSFTDDPSYAVHPPLGKWLIGLGVLLFGAGDGWGWRSAAALAGVATVGVTMLLGYRLSRSRVIAWTAGLLLAIDGVHVTLSRVALLDGFLAFFVALGALFVWLDQERIARDPSRPIAWRRPWLLAAGLAFGAAAAVKWSGLYPLAFFLVLITVWDAAARFREARDLRGRMHRGSSDPVVAHARQPRPLLGSALQAAVTAAIALPVALLAYVASWAGWIASPGGWGRTPGVPWPVALWRYHAEMLAWHGTLSAPHPYQAHPFTWPLALRPTAMYEIGWGPDQGCDWSACVSGITPLPNPLVTWAGVAALWALAWLALRATRTARGAAAVPGTAVTGSAAAGNAAAESTVARSTAAARDPLIAASVFVIVGYLSGWLPWLLTFSRSAVFQFYAVVLTPFSALALALVLGVLCGIRVRGPGSGPAPSMADAGVNPPAASDDADALRGRRAAVACFLSVAVVLALLFFPVWTGMPVAEWFWQAHMWLPGWS</sequence>
<feature type="transmembrane region" description="Helical" evidence="10">
    <location>
        <begin position="87"/>
        <end position="109"/>
    </location>
</feature>
<keyword evidence="8 10" id="KW-0472">Membrane</keyword>
<evidence type="ECO:0000313" key="13">
    <source>
        <dbReference type="EMBL" id="MBO1805509.1"/>
    </source>
</evidence>
<dbReference type="GO" id="GO:0004169">
    <property type="term" value="F:dolichyl-phosphate-mannose-protein mannosyltransferase activity"/>
    <property type="evidence" value="ECO:0007669"/>
    <property type="project" value="UniProtKB-UniRule"/>
</dbReference>
<evidence type="ECO:0000256" key="8">
    <source>
        <dbReference type="ARBA" id="ARBA00023136"/>
    </source>
</evidence>
<evidence type="ECO:0000256" key="9">
    <source>
        <dbReference type="ARBA" id="ARBA00093617"/>
    </source>
</evidence>
<evidence type="ECO:0000313" key="14">
    <source>
        <dbReference type="Proteomes" id="UP000664398"/>
    </source>
</evidence>
<dbReference type="PANTHER" id="PTHR10050">
    <property type="entry name" value="DOLICHYL-PHOSPHATE-MANNOSE--PROTEIN MANNOSYLTRANSFERASE"/>
    <property type="match status" value="1"/>
</dbReference>
<comment type="pathway">
    <text evidence="2 10">Protein modification; protein glycosylation.</text>
</comment>
<comment type="caution">
    <text evidence="13">The sequence shown here is derived from an EMBL/GenBank/DDBJ whole genome shotgun (WGS) entry which is preliminary data.</text>
</comment>
<keyword evidence="14" id="KW-1185">Reference proteome</keyword>
<evidence type="ECO:0000259" key="11">
    <source>
        <dbReference type="Pfam" id="PF02366"/>
    </source>
</evidence>
<feature type="transmembrane region" description="Helical" evidence="10">
    <location>
        <begin position="353"/>
        <end position="370"/>
    </location>
</feature>
<comment type="subcellular location">
    <subcellularLocation>
        <location evidence="10">Cell membrane</location>
    </subcellularLocation>
    <subcellularLocation>
        <location evidence="1">Endomembrane system</location>
        <topology evidence="1">Multi-pass membrane protein</topology>
    </subcellularLocation>
</comment>
<dbReference type="EC" id="2.4.1.-" evidence="10"/>
<feature type="transmembrane region" description="Helical" evidence="10">
    <location>
        <begin position="140"/>
        <end position="158"/>
    </location>
</feature>
<evidence type="ECO:0000256" key="10">
    <source>
        <dbReference type="RuleBase" id="RU367007"/>
    </source>
</evidence>
<dbReference type="AlphaFoldDB" id="A0A939RZI1"/>
<feature type="domain" description="ArnT-like N-terminal" evidence="11">
    <location>
        <begin position="83"/>
        <end position="212"/>
    </location>
</feature>
<evidence type="ECO:0000256" key="7">
    <source>
        <dbReference type="ARBA" id="ARBA00022989"/>
    </source>
</evidence>
<feature type="transmembrane region" description="Helical" evidence="10">
    <location>
        <begin position="501"/>
        <end position="521"/>
    </location>
</feature>
<dbReference type="InterPro" id="IPR032421">
    <property type="entry name" value="PMT_4TMC"/>
</dbReference>
<keyword evidence="5 10" id="KW-0808">Transferase</keyword>
<accession>A0A939RZI1</accession>
<feature type="transmembrane region" description="Helical" evidence="10">
    <location>
        <begin position="413"/>
        <end position="433"/>
    </location>
</feature>
<proteinExistence type="inferred from homology"/>
<evidence type="ECO:0000256" key="3">
    <source>
        <dbReference type="ARBA" id="ARBA00007222"/>
    </source>
</evidence>
<dbReference type="InterPro" id="IPR027005">
    <property type="entry name" value="PMT-like"/>
</dbReference>
<dbReference type="GO" id="GO:0012505">
    <property type="term" value="C:endomembrane system"/>
    <property type="evidence" value="ECO:0007669"/>
    <property type="project" value="UniProtKB-SubCell"/>
</dbReference>
<evidence type="ECO:0000256" key="6">
    <source>
        <dbReference type="ARBA" id="ARBA00022692"/>
    </source>
</evidence>
<dbReference type="Pfam" id="PF16192">
    <property type="entry name" value="PMT_4TMC"/>
    <property type="match status" value="1"/>
</dbReference>
<keyword evidence="7 10" id="KW-1133">Transmembrane helix</keyword>
<dbReference type="GO" id="GO:0005886">
    <property type="term" value="C:plasma membrane"/>
    <property type="evidence" value="ECO:0007669"/>
    <property type="project" value="UniProtKB-SubCell"/>
</dbReference>
<evidence type="ECO:0000256" key="2">
    <source>
        <dbReference type="ARBA" id="ARBA00004922"/>
    </source>
</evidence>
<feature type="transmembrane region" description="Helical" evidence="10">
    <location>
        <begin position="246"/>
        <end position="271"/>
    </location>
</feature>
<feature type="transmembrane region" description="Helical" evidence="10">
    <location>
        <begin position="116"/>
        <end position="134"/>
    </location>
</feature>
<reference evidence="13" key="1">
    <citation type="submission" date="2021-03" db="EMBL/GenBank/DDBJ databases">
        <title>Leucobacter chromiisoli sp. nov., isolated from chromium-containing soil of chemical plant.</title>
        <authorList>
            <person name="Xu Z."/>
        </authorList>
    </citation>
    <scope>NUCLEOTIDE SEQUENCE</scope>
    <source>
        <strain evidence="13">A2</strain>
    </source>
</reference>
<protein>
    <recommendedName>
        <fullName evidence="9 10">Polyprenol-phosphate-mannose--protein mannosyltransferase</fullName>
        <ecNumber evidence="10">2.4.1.-</ecNumber>
    </recommendedName>
</protein>
<evidence type="ECO:0000256" key="1">
    <source>
        <dbReference type="ARBA" id="ARBA00004127"/>
    </source>
</evidence>
<feature type="transmembrane region" description="Helical" evidence="10">
    <location>
        <begin position="195"/>
        <end position="214"/>
    </location>
</feature>
<evidence type="ECO:0000256" key="5">
    <source>
        <dbReference type="ARBA" id="ARBA00022679"/>
    </source>
</evidence>
<keyword evidence="6 10" id="KW-0812">Transmembrane</keyword>
<evidence type="ECO:0000256" key="4">
    <source>
        <dbReference type="ARBA" id="ARBA00022676"/>
    </source>
</evidence>
<evidence type="ECO:0000259" key="12">
    <source>
        <dbReference type="Pfam" id="PF16192"/>
    </source>
</evidence>